<evidence type="ECO:0000313" key="1">
    <source>
        <dbReference type="EMBL" id="NYZ18581.1"/>
    </source>
</evidence>
<dbReference type="EMBL" id="JABFDB010000001">
    <property type="protein sequence ID" value="NYZ18581.1"/>
    <property type="molecule type" value="Genomic_DNA"/>
</dbReference>
<dbReference type="SUPFAM" id="SSF52540">
    <property type="entry name" value="P-loop containing nucleoside triphosphate hydrolases"/>
    <property type="match status" value="1"/>
</dbReference>
<keyword evidence="2" id="KW-1185">Reference proteome</keyword>
<accession>A0ABX2T2Q0</accession>
<evidence type="ECO:0008006" key="3">
    <source>
        <dbReference type="Google" id="ProtNLM"/>
    </source>
</evidence>
<proteinExistence type="predicted"/>
<protein>
    <recommendedName>
        <fullName evidence="3">Sulfotransferase</fullName>
    </recommendedName>
</protein>
<evidence type="ECO:0000313" key="2">
    <source>
        <dbReference type="Proteomes" id="UP000584642"/>
    </source>
</evidence>
<gene>
    <name evidence="1" type="ORF">HND93_02560</name>
</gene>
<dbReference type="Gene3D" id="3.40.50.300">
    <property type="entry name" value="P-loop containing nucleotide triphosphate hydrolases"/>
    <property type="match status" value="1"/>
</dbReference>
<reference evidence="1 2" key="1">
    <citation type="submission" date="2020-05" db="EMBL/GenBank/DDBJ databases">
        <title>Azospirillum oleiclasticum sp. nov, a nitrogen-fixing and heavy crude oil-emulsifying bacterium isolated from the crude oil of Yumen Oilfield.</title>
        <authorList>
            <person name="Wu D."/>
            <person name="Cai M."/>
            <person name="Zhang X."/>
        </authorList>
    </citation>
    <scope>NUCLEOTIDE SEQUENCE [LARGE SCALE GENOMIC DNA]</scope>
    <source>
        <strain evidence="1 2">ROY-1-1-2</strain>
    </source>
</reference>
<comment type="caution">
    <text evidence="1">The sequence shown here is derived from an EMBL/GenBank/DDBJ whole genome shotgun (WGS) entry which is preliminary data.</text>
</comment>
<dbReference type="Proteomes" id="UP000584642">
    <property type="component" value="Unassembled WGS sequence"/>
</dbReference>
<dbReference type="RefSeq" id="WP_180280311.1">
    <property type="nucleotide sequence ID" value="NZ_JABFDB010000001.1"/>
</dbReference>
<organism evidence="1 2">
    <name type="scientific">Azospirillum oleiclasticum</name>
    <dbReference type="NCBI Taxonomy" id="2735135"/>
    <lineage>
        <taxon>Bacteria</taxon>
        <taxon>Pseudomonadati</taxon>
        <taxon>Pseudomonadota</taxon>
        <taxon>Alphaproteobacteria</taxon>
        <taxon>Rhodospirillales</taxon>
        <taxon>Azospirillaceae</taxon>
        <taxon>Azospirillum</taxon>
    </lineage>
</organism>
<name>A0ABX2T2Q0_9PROT</name>
<sequence>MDLKFVIAFIGRQGSSYLEGLLHSHPDAQCHGELLAYSGIGDRLFEHVESHVHTSGKSASGFKLALQHITAYPEIVEFMKIHGYKVIRLYRDNKLDQYISMRLAQINSSWRSDFGEYTVHTLSIDPDDLESEITLFRENDLILEKGLAGFPQIQLSYEELTKPNGHTVCLDFLGLSHCPLNSPFRRQRRLTRRETIQNYDSLVERFAGTEIARYFSPEG</sequence>
<dbReference type="InterPro" id="IPR027417">
    <property type="entry name" value="P-loop_NTPase"/>
</dbReference>